<dbReference type="CDD" id="cd01580">
    <property type="entry name" value="AcnA_IRP_Swivel"/>
    <property type="match status" value="1"/>
</dbReference>
<dbReference type="Gene3D" id="3.30.499.10">
    <property type="entry name" value="Aconitase, domain 3"/>
    <property type="match status" value="2"/>
</dbReference>
<dbReference type="NCBIfam" id="TIGR01341">
    <property type="entry name" value="aconitase_1"/>
    <property type="match status" value="1"/>
</dbReference>
<accession>A0A2R4XNI7</accession>
<keyword evidence="9" id="KW-0004">4Fe-4S</keyword>
<evidence type="ECO:0000259" key="10">
    <source>
        <dbReference type="Pfam" id="PF00330"/>
    </source>
</evidence>
<dbReference type="GO" id="GO:0003994">
    <property type="term" value="F:aconitate hydratase activity"/>
    <property type="evidence" value="ECO:0007669"/>
    <property type="project" value="UniProtKB-EC"/>
</dbReference>
<keyword evidence="5 9" id="KW-0408">Iron</keyword>
<dbReference type="FunFam" id="3.20.19.10:FF:000001">
    <property type="entry name" value="Aconitate hydratase"/>
    <property type="match status" value="1"/>
</dbReference>
<evidence type="ECO:0000256" key="8">
    <source>
        <dbReference type="ARBA" id="ARBA00023501"/>
    </source>
</evidence>
<dbReference type="AlphaFoldDB" id="A0A2R4XNI7"/>
<dbReference type="InterPro" id="IPR015931">
    <property type="entry name" value="Acnase/IPM_dHydase_lsu_aba_1/3"/>
</dbReference>
<dbReference type="InterPro" id="IPR015928">
    <property type="entry name" value="Aconitase/3IPM_dehydase_swvl"/>
</dbReference>
<comment type="function">
    <text evidence="9">Catalyzes the isomerization of citrate to isocitrate via cis-aconitate.</text>
</comment>
<dbReference type="GO" id="GO:0051539">
    <property type="term" value="F:4 iron, 4 sulfur cluster binding"/>
    <property type="evidence" value="ECO:0007669"/>
    <property type="project" value="UniProtKB-KW"/>
</dbReference>
<evidence type="ECO:0000259" key="11">
    <source>
        <dbReference type="Pfam" id="PF00694"/>
    </source>
</evidence>
<dbReference type="OrthoDB" id="9764318at2"/>
<dbReference type="Gene3D" id="3.20.19.10">
    <property type="entry name" value="Aconitase, domain 4"/>
    <property type="match status" value="1"/>
</dbReference>
<dbReference type="Pfam" id="PF00330">
    <property type="entry name" value="Aconitase"/>
    <property type="match status" value="1"/>
</dbReference>
<keyword evidence="13" id="KW-1185">Reference proteome</keyword>
<dbReference type="EMBL" id="CP028901">
    <property type="protein sequence ID" value="AWB35373.1"/>
    <property type="molecule type" value="Genomic_DNA"/>
</dbReference>
<evidence type="ECO:0000256" key="2">
    <source>
        <dbReference type="ARBA" id="ARBA00007185"/>
    </source>
</evidence>
<dbReference type="InterPro" id="IPR044137">
    <property type="entry name" value="AcnA_IRP_Swivel"/>
</dbReference>
<keyword evidence="4" id="KW-0479">Metal-binding</keyword>
<organism evidence="12 13">
    <name type="scientific">Orrella marina</name>
    <dbReference type="NCBI Taxonomy" id="2163011"/>
    <lineage>
        <taxon>Bacteria</taxon>
        <taxon>Pseudomonadati</taxon>
        <taxon>Pseudomonadota</taxon>
        <taxon>Betaproteobacteria</taxon>
        <taxon>Burkholderiales</taxon>
        <taxon>Alcaligenaceae</taxon>
        <taxon>Orrella</taxon>
    </lineage>
</organism>
<dbReference type="GO" id="GO:0046872">
    <property type="term" value="F:metal ion binding"/>
    <property type="evidence" value="ECO:0007669"/>
    <property type="project" value="UniProtKB-KW"/>
</dbReference>
<dbReference type="Gene3D" id="6.10.190.10">
    <property type="match status" value="1"/>
</dbReference>
<evidence type="ECO:0000256" key="4">
    <source>
        <dbReference type="ARBA" id="ARBA00022723"/>
    </source>
</evidence>
<dbReference type="KEGG" id="boz:DBV39_18325"/>
<dbReference type="NCBIfam" id="NF006757">
    <property type="entry name" value="PRK09277.1"/>
    <property type="match status" value="1"/>
</dbReference>
<keyword evidence="6 9" id="KW-0411">Iron-sulfur</keyword>
<name>A0A2R4XNI7_9BURK</name>
<dbReference type="Proteomes" id="UP000244571">
    <property type="component" value="Chromosome"/>
</dbReference>
<evidence type="ECO:0000313" key="13">
    <source>
        <dbReference type="Proteomes" id="UP000244571"/>
    </source>
</evidence>
<dbReference type="InterPro" id="IPR036008">
    <property type="entry name" value="Aconitase_4Fe-4S_dom"/>
</dbReference>
<dbReference type="PRINTS" id="PR00415">
    <property type="entry name" value="ACONITASE"/>
</dbReference>
<feature type="domain" description="Aconitase A/isopropylmalate dehydratase small subunit swivel" evidence="11">
    <location>
        <begin position="690"/>
        <end position="816"/>
    </location>
</feature>
<feature type="domain" description="Aconitase/3-isopropylmalate dehydratase large subunit alpha/beta/alpha" evidence="10">
    <location>
        <begin position="78"/>
        <end position="560"/>
    </location>
</feature>
<reference evidence="12 13" key="1">
    <citation type="submission" date="2018-04" db="EMBL/GenBank/DDBJ databases">
        <title>Bordetella sp. HZ20 isolated from seawater.</title>
        <authorList>
            <person name="Sun C."/>
        </authorList>
    </citation>
    <scope>NUCLEOTIDE SEQUENCE [LARGE SCALE GENOMIC DNA]</scope>
    <source>
        <strain evidence="12 13">HZ20</strain>
    </source>
</reference>
<comment type="cofactor">
    <cofactor evidence="1">
        <name>[4Fe-4S] cluster</name>
        <dbReference type="ChEBI" id="CHEBI:49883"/>
    </cofactor>
</comment>
<evidence type="ECO:0000256" key="5">
    <source>
        <dbReference type="ARBA" id="ARBA00023004"/>
    </source>
</evidence>
<dbReference type="InterPro" id="IPR006249">
    <property type="entry name" value="Aconitase/IRP2"/>
</dbReference>
<dbReference type="InterPro" id="IPR000573">
    <property type="entry name" value="AconitaseA/IPMdHydase_ssu_swvl"/>
</dbReference>
<dbReference type="InterPro" id="IPR001030">
    <property type="entry name" value="Acoase/IPM_deHydtase_lsu_aba"/>
</dbReference>
<dbReference type="EC" id="4.2.1.3" evidence="3 9"/>
<proteinExistence type="inferred from homology"/>
<comment type="similarity">
    <text evidence="2 9">Belongs to the aconitase/IPM isomerase family.</text>
</comment>
<evidence type="ECO:0000256" key="3">
    <source>
        <dbReference type="ARBA" id="ARBA00012926"/>
    </source>
</evidence>
<evidence type="ECO:0000313" key="12">
    <source>
        <dbReference type="EMBL" id="AWB35373.1"/>
    </source>
</evidence>
<gene>
    <name evidence="12" type="primary">acnA</name>
    <name evidence="12" type="ORF">DBV39_18325</name>
</gene>
<dbReference type="RefSeq" id="WP_108622829.1">
    <property type="nucleotide sequence ID" value="NZ_CP028901.1"/>
</dbReference>
<dbReference type="Pfam" id="PF00694">
    <property type="entry name" value="Aconitase_C"/>
    <property type="match status" value="1"/>
</dbReference>
<comment type="catalytic activity">
    <reaction evidence="8 9">
        <text>citrate = D-threo-isocitrate</text>
        <dbReference type="Rhea" id="RHEA:10336"/>
        <dbReference type="ChEBI" id="CHEBI:15562"/>
        <dbReference type="ChEBI" id="CHEBI:16947"/>
        <dbReference type="EC" id="4.2.1.3"/>
    </reaction>
</comment>
<evidence type="ECO:0000256" key="9">
    <source>
        <dbReference type="RuleBase" id="RU361275"/>
    </source>
</evidence>
<dbReference type="SUPFAM" id="SSF52016">
    <property type="entry name" value="LeuD/IlvD-like"/>
    <property type="match status" value="1"/>
</dbReference>
<keyword evidence="7 9" id="KW-0456">Lyase</keyword>
<sequence>MGQSKDSLKALREFEHQGRPYRYYSLQAAQDNGAGHVMRLPRSLKVLYENMLRHEDGLAVTHEHLTTFCEAVASRQFDKEVFFHPTRILLNDSAGIPLMADLAALRAAVTRNGGDPDRINPQIPADMVVDHSVMVDAFGTPRAFDENLAIEFERNQERYKFLRWAQQSFRNFRVVPPGTGICHQVNVEYLARAIWSEPSGGKTLVYPETLLGTDSHTPMVNSLGVLGWGVGGIEGGAAMLGQPITMALPRVVGCRLTGQLQSGVTATDLVLTLTQRLREYKVVAAFVEYFGPGLASLAFSDRATVSNMAPEYGATMGFFPVDAQTLQYLEQTARGQSNQLIEHYARLQNLWHDPAEAQPDYDEVLEIDLSQIVPSIAGPRRPQDRIPLSESAQRFTTDVEQGAPRLPTDGVSVKEKPWKLTHGAVVIAAITSCTNTSNPSNMMAAGLLARNAVRAGLVSKPWVKTSLAPGSRVVMDYLSRAGLQDSLDQLGFNLVGFGCLTCMGNSGPLDPAIAETIETSGLVAAAVLSGNRNFEGRIHPLAKANYICSPPLVVAYAIAGNAGIDFERDPLGLSADGQPVFLADIWPDATEVATLVNSALDPERFRARYADVFEGDSHWQRLPVARTDTFEWDPDSLYMRQPPFFDDLSPAMPQKKALLGARALLVLGDSITTDHISPVGTITPSSSAGQYLSNLNIEPADFNSFAARRVNHDVMLRGAFANIRIRNLMANGREGGWTRHMPDGVIMPVHTAAECYKHENVPLIVVAGKDYGAGSSRDWAAKGTQLLGIRAIVAEGFERIHRSNLIGMGVLPLQLPPGITRDTLGIDGTEVFDIADIDQIEPRSIKHCTITRADGSSTTVELLCRLDTPLEAAYYENGGILHYIARQMLKTT</sequence>
<evidence type="ECO:0000256" key="1">
    <source>
        <dbReference type="ARBA" id="ARBA00001966"/>
    </source>
</evidence>
<dbReference type="SUPFAM" id="SSF53732">
    <property type="entry name" value="Aconitase iron-sulfur domain"/>
    <property type="match status" value="1"/>
</dbReference>
<dbReference type="PANTHER" id="PTHR11670">
    <property type="entry name" value="ACONITASE/IRON-RESPONSIVE ELEMENT FAMILY MEMBER"/>
    <property type="match status" value="1"/>
</dbReference>
<dbReference type="NCBIfam" id="NF009520">
    <property type="entry name" value="PRK12881.1"/>
    <property type="match status" value="1"/>
</dbReference>
<protein>
    <recommendedName>
        <fullName evidence="3 9">Aconitate hydratase</fullName>
        <shortName evidence="9">Aconitase</shortName>
        <ecNumber evidence="3 9">4.2.1.3</ecNumber>
    </recommendedName>
</protein>
<evidence type="ECO:0000256" key="7">
    <source>
        <dbReference type="ARBA" id="ARBA00023239"/>
    </source>
</evidence>
<evidence type="ECO:0000256" key="6">
    <source>
        <dbReference type="ARBA" id="ARBA00023014"/>
    </source>
</evidence>